<feature type="region of interest" description="Disordered" evidence="1">
    <location>
        <begin position="102"/>
        <end position="122"/>
    </location>
</feature>
<protein>
    <submittedName>
        <fullName evidence="2">Uncharacterized protein</fullName>
    </submittedName>
</protein>
<accession>A0A0K2TYF2</accession>
<evidence type="ECO:0000313" key="2">
    <source>
        <dbReference type="EMBL" id="CDW30865.1"/>
    </source>
</evidence>
<sequence length="122" mass="13988">TIPKNLQKLLFNVCFLFVRSKMLSQQQAKRLWVCHLSSAQKWISKKKIFTMDAVLPRRNDRFFTESRAHVEGTFETKHPAQPMVLSVMASDGSKMPPYFFKANEKSTRTSTTRSSGTMSCHG</sequence>
<dbReference type="EMBL" id="HACA01013504">
    <property type="protein sequence ID" value="CDW30865.1"/>
    <property type="molecule type" value="Transcribed_RNA"/>
</dbReference>
<evidence type="ECO:0000256" key="1">
    <source>
        <dbReference type="SAM" id="MobiDB-lite"/>
    </source>
</evidence>
<proteinExistence type="predicted"/>
<name>A0A0K2TYF2_LEPSM</name>
<feature type="compositionally biased region" description="Low complexity" evidence="1">
    <location>
        <begin position="108"/>
        <end position="122"/>
    </location>
</feature>
<dbReference type="AlphaFoldDB" id="A0A0K2TYF2"/>
<reference evidence="2" key="1">
    <citation type="submission" date="2014-05" db="EMBL/GenBank/DDBJ databases">
        <authorList>
            <person name="Chronopoulou M."/>
        </authorList>
    </citation>
    <scope>NUCLEOTIDE SEQUENCE</scope>
    <source>
        <tissue evidence="2">Whole organism</tissue>
    </source>
</reference>
<feature type="non-terminal residue" evidence="2">
    <location>
        <position position="1"/>
    </location>
</feature>
<organism evidence="2">
    <name type="scientific">Lepeophtheirus salmonis</name>
    <name type="common">Salmon louse</name>
    <name type="synonym">Caligus salmonis</name>
    <dbReference type="NCBI Taxonomy" id="72036"/>
    <lineage>
        <taxon>Eukaryota</taxon>
        <taxon>Metazoa</taxon>
        <taxon>Ecdysozoa</taxon>
        <taxon>Arthropoda</taxon>
        <taxon>Crustacea</taxon>
        <taxon>Multicrustacea</taxon>
        <taxon>Hexanauplia</taxon>
        <taxon>Copepoda</taxon>
        <taxon>Siphonostomatoida</taxon>
        <taxon>Caligidae</taxon>
        <taxon>Lepeophtheirus</taxon>
    </lineage>
</organism>